<feature type="domain" description="OmpR/PhoB-type" evidence="7">
    <location>
        <begin position="146"/>
        <end position="244"/>
    </location>
</feature>
<dbReference type="InterPro" id="IPR039420">
    <property type="entry name" value="WalR-like"/>
</dbReference>
<dbReference type="GO" id="GO:0000156">
    <property type="term" value="F:phosphorelay response regulator activity"/>
    <property type="evidence" value="ECO:0007669"/>
    <property type="project" value="TreeGrafter"/>
</dbReference>
<dbReference type="GO" id="GO:0032993">
    <property type="term" value="C:protein-DNA complex"/>
    <property type="evidence" value="ECO:0007669"/>
    <property type="project" value="TreeGrafter"/>
</dbReference>
<comment type="caution">
    <text evidence="8">The sequence shown here is derived from an EMBL/GenBank/DDBJ whole genome shotgun (WGS) entry which is preliminary data.</text>
</comment>
<keyword evidence="5" id="KW-0804">Transcription</keyword>
<evidence type="ECO:0000256" key="2">
    <source>
        <dbReference type="ARBA" id="ARBA00023012"/>
    </source>
</evidence>
<accession>A0A3S2UAT7</accession>
<keyword evidence="3" id="KW-0805">Transcription regulation</keyword>
<dbReference type="Gene3D" id="1.10.10.10">
    <property type="entry name" value="Winged helix-like DNA-binding domain superfamily/Winged helix DNA-binding domain"/>
    <property type="match status" value="1"/>
</dbReference>
<dbReference type="RefSeq" id="WP_128195246.1">
    <property type="nucleotide sequence ID" value="NZ_SACT01000001.1"/>
</dbReference>
<evidence type="ECO:0000256" key="4">
    <source>
        <dbReference type="ARBA" id="ARBA00023125"/>
    </source>
</evidence>
<keyword evidence="2" id="KW-0902">Two-component regulatory system</keyword>
<evidence type="ECO:0000313" key="8">
    <source>
        <dbReference type="EMBL" id="RVT53760.1"/>
    </source>
</evidence>
<reference evidence="8 9" key="1">
    <citation type="submission" date="2019-01" db="EMBL/GenBank/DDBJ databases">
        <authorList>
            <person name="Chen W.-M."/>
        </authorList>
    </citation>
    <scope>NUCLEOTIDE SEQUENCE [LARGE SCALE GENOMIC DNA]</scope>
    <source>
        <strain evidence="8 9">ICH-3</strain>
    </source>
</reference>
<evidence type="ECO:0000256" key="5">
    <source>
        <dbReference type="ARBA" id="ARBA00023163"/>
    </source>
</evidence>
<keyword evidence="9" id="KW-1185">Reference proteome</keyword>
<evidence type="ECO:0000256" key="3">
    <source>
        <dbReference type="ARBA" id="ARBA00023015"/>
    </source>
</evidence>
<organism evidence="8 9">
    <name type="scientific">Rubrivivax albus</name>
    <dbReference type="NCBI Taxonomy" id="2499835"/>
    <lineage>
        <taxon>Bacteria</taxon>
        <taxon>Pseudomonadati</taxon>
        <taxon>Pseudomonadota</taxon>
        <taxon>Betaproteobacteria</taxon>
        <taxon>Burkholderiales</taxon>
        <taxon>Sphaerotilaceae</taxon>
        <taxon>Rubrivivax</taxon>
    </lineage>
</organism>
<dbReference type="Proteomes" id="UP000288178">
    <property type="component" value="Unassembled WGS sequence"/>
</dbReference>
<dbReference type="AlphaFoldDB" id="A0A3S2UAT7"/>
<evidence type="ECO:0000256" key="1">
    <source>
        <dbReference type="ARBA" id="ARBA00022553"/>
    </source>
</evidence>
<evidence type="ECO:0000259" key="7">
    <source>
        <dbReference type="PROSITE" id="PS51755"/>
    </source>
</evidence>
<dbReference type="SUPFAM" id="SSF52172">
    <property type="entry name" value="CheY-like"/>
    <property type="match status" value="1"/>
</dbReference>
<protein>
    <submittedName>
        <fullName evidence="8">Response regulator transcription factor</fullName>
    </submittedName>
</protein>
<dbReference type="SMART" id="SM00862">
    <property type="entry name" value="Trans_reg_C"/>
    <property type="match status" value="1"/>
</dbReference>
<dbReference type="InterPro" id="IPR036388">
    <property type="entry name" value="WH-like_DNA-bd_sf"/>
</dbReference>
<dbReference type="GO" id="GO:0005829">
    <property type="term" value="C:cytosol"/>
    <property type="evidence" value="ECO:0007669"/>
    <property type="project" value="TreeGrafter"/>
</dbReference>
<keyword evidence="4 6" id="KW-0238">DNA-binding</keyword>
<gene>
    <name evidence="8" type="ORF">ENE75_02380</name>
</gene>
<dbReference type="PANTHER" id="PTHR48111">
    <property type="entry name" value="REGULATOR OF RPOS"/>
    <property type="match status" value="1"/>
</dbReference>
<dbReference type="InterPro" id="IPR016032">
    <property type="entry name" value="Sig_transdc_resp-reg_C-effctor"/>
</dbReference>
<dbReference type="GO" id="GO:0006355">
    <property type="term" value="P:regulation of DNA-templated transcription"/>
    <property type="evidence" value="ECO:0007669"/>
    <property type="project" value="InterPro"/>
</dbReference>
<sequence>MTFPAHPPASVDAVPPGVRRLLLFVGPVLPGEADVAGAMARAGWRCLWLPDMAAAQRAAAHARFDAVVLRAECEGGPAPRDIDALRQTLGCPVLVAAGAADEVDEVIALELGADAWLAGPLTARRLRAHLVAVLRQRDAARGQPEPAPLALGGWTLDEAARRLQRADRHVELTALQVALLRCLGAQPGHVVTRDALAQAAGGGRDLQARSVDVYVARLRRRLREARVDGLDIEGVRGRGYTLEIGVTPAASGLRWPWVPRTERPALGAVVTA</sequence>
<dbReference type="Pfam" id="PF00486">
    <property type="entry name" value="Trans_reg_C"/>
    <property type="match status" value="1"/>
</dbReference>
<dbReference type="SUPFAM" id="SSF46894">
    <property type="entry name" value="C-terminal effector domain of the bipartite response regulators"/>
    <property type="match status" value="1"/>
</dbReference>
<dbReference type="PROSITE" id="PS51755">
    <property type="entry name" value="OMPR_PHOB"/>
    <property type="match status" value="1"/>
</dbReference>
<evidence type="ECO:0000313" key="9">
    <source>
        <dbReference type="Proteomes" id="UP000288178"/>
    </source>
</evidence>
<dbReference type="EMBL" id="SACT01000001">
    <property type="protein sequence ID" value="RVT53760.1"/>
    <property type="molecule type" value="Genomic_DNA"/>
</dbReference>
<dbReference type="CDD" id="cd00383">
    <property type="entry name" value="trans_reg_C"/>
    <property type="match status" value="1"/>
</dbReference>
<evidence type="ECO:0000256" key="6">
    <source>
        <dbReference type="PROSITE-ProRule" id="PRU01091"/>
    </source>
</evidence>
<name>A0A3S2UAT7_9BURK</name>
<dbReference type="Gene3D" id="3.40.50.2300">
    <property type="match status" value="1"/>
</dbReference>
<proteinExistence type="predicted"/>
<dbReference type="GO" id="GO:0000976">
    <property type="term" value="F:transcription cis-regulatory region binding"/>
    <property type="evidence" value="ECO:0007669"/>
    <property type="project" value="TreeGrafter"/>
</dbReference>
<dbReference type="PANTHER" id="PTHR48111:SF4">
    <property type="entry name" value="DNA-BINDING DUAL TRANSCRIPTIONAL REGULATOR OMPR"/>
    <property type="match status" value="1"/>
</dbReference>
<dbReference type="OrthoDB" id="7556122at2"/>
<dbReference type="InterPro" id="IPR001867">
    <property type="entry name" value="OmpR/PhoB-type_DNA-bd"/>
</dbReference>
<feature type="DNA-binding region" description="OmpR/PhoB-type" evidence="6">
    <location>
        <begin position="146"/>
        <end position="244"/>
    </location>
</feature>
<keyword evidence="1" id="KW-0597">Phosphoprotein</keyword>
<dbReference type="InterPro" id="IPR011006">
    <property type="entry name" value="CheY-like_superfamily"/>
</dbReference>